<dbReference type="FunFam" id="2.10.110.10:FF:000005">
    <property type="entry name" value="Testin isoform 1"/>
    <property type="match status" value="1"/>
</dbReference>
<evidence type="ECO:0000313" key="8">
    <source>
        <dbReference type="Proteomes" id="UP000095283"/>
    </source>
</evidence>
<dbReference type="Pfam" id="PF00412">
    <property type="entry name" value="LIM"/>
    <property type="match status" value="3"/>
</dbReference>
<evidence type="ECO:0000256" key="2">
    <source>
        <dbReference type="ARBA" id="ARBA00022737"/>
    </source>
</evidence>
<evidence type="ECO:0000256" key="6">
    <source>
        <dbReference type="SAM" id="MobiDB-lite"/>
    </source>
</evidence>
<name>A0A1I7WML6_HETBA</name>
<evidence type="ECO:0000256" key="4">
    <source>
        <dbReference type="ARBA" id="ARBA00023038"/>
    </source>
</evidence>
<feature type="region of interest" description="Disordered" evidence="6">
    <location>
        <begin position="342"/>
        <end position="361"/>
    </location>
</feature>
<dbReference type="AlphaFoldDB" id="A0A1I7WML6"/>
<keyword evidence="3 5" id="KW-0862">Zinc</keyword>
<evidence type="ECO:0000256" key="1">
    <source>
        <dbReference type="ARBA" id="ARBA00022723"/>
    </source>
</evidence>
<feature type="domain" description="LIM zinc-binding" evidence="7">
    <location>
        <begin position="86"/>
        <end position="146"/>
    </location>
</feature>
<dbReference type="SMART" id="SM00132">
    <property type="entry name" value="LIM"/>
    <property type="match status" value="3"/>
</dbReference>
<dbReference type="PROSITE" id="PS50023">
    <property type="entry name" value="LIM_DOMAIN_2"/>
    <property type="match status" value="1"/>
</dbReference>
<dbReference type="WBParaSite" id="Hba_06390">
    <property type="protein sequence ID" value="Hba_06390"/>
    <property type="gene ID" value="Hba_06390"/>
</dbReference>
<dbReference type="Gene3D" id="2.10.110.10">
    <property type="entry name" value="Cysteine Rich Protein"/>
    <property type="match status" value="3"/>
</dbReference>
<dbReference type="SUPFAM" id="SSF57716">
    <property type="entry name" value="Glucocorticoid receptor-like (DNA-binding domain)"/>
    <property type="match status" value="2"/>
</dbReference>
<dbReference type="InterPro" id="IPR047120">
    <property type="entry name" value="Pk/Esn/Tes"/>
</dbReference>
<dbReference type="Proteomes" id="UP000095283">
    <property type="component" value="Unplaced"/>
</dbReference>
<dbReference type="InterPro" id="IPR001781">
    <property type="entry name" value="Znf_LIM"/>
</dbReference>
<reference evidence="9" key="1">
    <citation type="submission" date="2016-11" db="UniProtKB">
        <authorList>
            <consortium name="WormBaseParasite"/>
        </authorList>
    </citation>
    <scope>IDENTIFICATION</scope>
</reference>
<keyword evidence="8" id="KW-1185">Reference proteome</keyword>
<feature type="compositionally biased region" description="Pro residues" evidence="6">
    <location>
        <begin position="236"/>
        <end position="261"/>
    </location>
</feature>
<dbReference type="PANTHER" id="PTHR24211:SF20">
    <property type="entry name" value="PROTEIN ESPINAS-RELATED"/>
    <property type="match status" value="1"/>
</dbReference>
<dbReference type="PANTHER" id="PTHR24211">
    <property type="entry name" value="LIM DOMAIN-CONTAINING PROTEIN"/>
    <property type="match status" value="1"/>
</dbReference>
<sequence length="361" mass="40327">MLTVRATVKDVHTVQTGTGGQLVIDTLCTVPLDEGDICVFAARTDTVFHPACFHCHECRALLVDLIYFAHDGQIFCGRHHAEQIKPRCARCDELIFGEECTEAEGRTWHLHHFQCSECADVLGGKKYMQRNNKPVCLSCFHSAESSLVCATCRGNIPVEHPHISQGDLDWHADARCFSCCVCSKNLLGKKYSLVDASLYCGFKTCGGDDELLDMDRLHVRTSPEKIPSSLNRKPPRIPNRPPPSPRLAPRPPQRAPPPPPSENIYETVLPCTSSSPEFEKKYGVMEFERGNYYSRTPSKILGRGDTNGYSTSSSDSEEDETFYINNLMAAASLSRAAERRGLQQSGIRMAKKKKRLHTRTH</sequence>
<keyword evidence="2" id="KW-0677">Repeat</keyword>
<evidence type="ECO:0000259" key="7">
    <source>
        <dbReference type="PROSITE" id="PS50023"/>
    </source>
</evidence>
<dbReference type="GO" id="GO:0046872">
    <property type="term" value="F:metal ion binding"/>
    <property type="evidence" value="ECO:0007669"/>
    <property type="project" value="UniProtKB-KW"/>
</dbReference>
<evidence type="ECO:0000256" key="3">
    <source>
        <dbReference type="ARBA" id="ARBA00022833"/>
    </source>
</evidence>
<dbReference type="PROSITE" id="PS00478">
    <property type="entry name" value="LIM_DOMAIN_1"/>
    <property type="match status" value="1"/>
</dbReference>
<keyword evidence="1 5" id="KW-0479">Metal-binding</keyword>
<protein>
    <submittedName>
        <fullName evidence="9">LIM zinc-binding domain-containing protein</fullName>
    </submittedName>
</protein>
<organism evidence="8 9">
    <name type="scientific">Heterorhabditis bacteriophora</name>
    <name type="common">Entomopathogenic nematode worm</name>
    <dbReference type="NCBI Taxonomy" id="37862"/>
    <lineage>
        <taxon>Eukaryota</taxon>
        <taxon>Metazoa</taxon>
        <taxon>Ecdysozoa</taxon>
        <taxon>Nematoda</taxon>
        <taxon>Chromadorea</taxon>
        <taxon>Rhabditida</taxon>
        <taxon>Rhabditina</taxon>
        <taxon>Rhabditomorpha</taxon>
        <taxon>Strongyloidea</taxon>
        <taxon>Heterorhabditidae</taxon>
        <taxon>Heterorhabditis</taxon>
    </lineage>
</organism>
<keyword evidence="4 5" id="KW-0440">LIM domain</keyword>
<feature type="compositionally biased region" description="Basic residues" evidence="6">
    <location>
        <begin position="349"/>
        <end position="361"/>
    </location>
</feature>
<evidence type="ECO:0000313" key="9">
    <source>
        <dbReference type="WBParaSite" id="Hba_06390"/>
    </source>
</evidence>
<proteinExistence type="predicted"/>
<accession>A0A1I7WML6</accession>
<feature type="region of interest" description="Disordered" evidence="6">
    <location>
        <begin position="220"/>
        <end position="264"/>
    </location>
</feature>
<dbReference type="CDD" id="cd09341">
    <property type="entry name" value="LIM2_Testin_like"/>
    <property type="match status" value="1"/>
</dbReference>
<evidence type="ECO:0000256" key="5">
    <source>
        <dbReference type="PROSITE-ProRule" id="PRU00125"/>
    </source>
</evidence>